<evidence type="ECO:0000313" key="1">
    <source>
        <dbReference type="EMBL" id="JAD29820.1"/>
    </source>
</evidence>
<dbReference type="EMBL" id="GBRH01268075">
    <property type="protein sequence ID" value="JAD29820.1"/>
    <property type="molecule type" value="Transcribed_RNA"/>
</dbReference>
<dbReference type="AlphaFoldDB" id="A0A0A8YZA6"/>
<sequence>MKRNTSIQHNTSFVVSLQ</sequence>
<name>A0A0A8YZA6_ARUDO</name>
<reference evidence="1" key="2">
    <citation type="journal article" date="2015" name="Data Brief">
        <title>Shoot transcriptome of the giant reed, Arundo donax.</title>
        <authorList>
            <person name="Barrero R.A."/>
            <person name="Guerrero F.D."/>
            <person name="Moolhuijzen P."/>
            <person name="Goolsby J.A."/>
            <person name="Tidwell J."/>
            <person name="Bellgard S.E."/>
            <person name="Bellgard M.I."/>
        </authorList>
    </citation>
    <scope>NUCLEOTIDE SEQUENCE</scope>
    <source>
        <tissue evidence="1">Shoot tissue taken approximately 20 cm above the soil surface</tissue>
    </source>
</reference>
<protein>
    <submittedName>
        <fullName evidence="1">Uncharacterized protein</fullName>
    </submittedName>
</protein>
<accession>A0A0A8YZA6</accession>
<organism evidence="1">
    <name type="scientific">Arundo donax</name>
    <name type="common">Giant reed</name>
    <name type="synonym">Donax arundinaceus</name>
    <dbReference type="NCBI Taxonomy" id="35708"/>
    <lineage>
        <taxon>Eukaryota</taxon>
        <taxon>Viridiplantae</taxon>
        <taxon>Streptophyta</taxon>
        <taxon>Embryophyta</taxon>
        <taxon>Tracheophyta</taxon>
        <taxon>Spermatophyta</taxon>
        <taxon>Magnoliopsida</taxon>
        <taxon>Liliopsida</taxon>
        <taxon>Poales</taxon>
        <taxon>Poaceae</taxon>
        <taxon>PACMAD clade</taxon>
        <taxon>Arundinoideae</taxon>
        <taxon>Arundineae</taxon>
        <taxon>Arundo</taxon>
    </lineage>
</organism>
<proteinExistence type="predicted"/>
<reference evidence="1" key="1">
    <citation type="submission" date="2014-09" db="EMBL/GenBank/DDBJ databases">
        <authorList>
            <person name="Magalhaes I.L.F."/>
            <person name="Oliveira U."/>
            <person name="Santos F.R."/>
            <person name="Vidigal T.H.D.A."/>
            <person name="Brescovit A.D."/>
            <person name="Santos A.J."/>
        </authorList>
    </citation>
    <scope>NUCLEOTIDE SEQUENCE</scope>
    <source>
        <tissue evidence="1">Shoot tissue taken approximately 20 cm above the soil surface</tissue>
    </source>
</reference>